<dbReference type="AlphaFoldDB" id="A0A8T0E1L1"/>
<sequence length="106" mass="11734">MPAELLGSELPVSEGRGRDSGVPSLLPPAVLHRSDRNPVATARAVFRLTPEKVKGNTPTIDFLTTPTSHCAMDTLATPPENKGRERTLKLQDLLFRRKKKTFCRIL</sequence>
<proteinExistence type="predicted"/>
<evidence type="ECO:0000256" key="1">
    <source>
        <dbReference type="SAM" id="MobiDB-lite"/>
    </source>
</evidence>
<dbReference type="EMBL" id="JABXBU010002231">
    <property type="protein sequence ID" value="KAF8764015.1"/>
    <property type="molecule type" value="Genomic_DNA"/>
</dbReference>
<reference evidence="2" key="1">
    <citation type="journal article" date="2020" name="bioRxiv">
        <title>Chromosome-level reference genome of the European wasp spider Argiope bruennichi: a resource for studies on range expansion and evolutionary adaptation.</title>
        <authorList>
            <person name="Sheffer M.M."/>
            <person name="Hoppe A."/>
            <person name="Krehenwinkel H."/>
            <person name="Uhl G."/>
            <person name="Kuss A.W."/>
            <person name="Jensen L."/>
            <person name="Jensen C."/>
            <person name="Gillespie R.G."/>
            <person name="Hoff K.J."/>
            <person name="Prost S."/>
        </authorList>
    </citation>
    <scope>NUCLEOTIDE SEQUENCE</scope>
</reference>
<organism evidence="2 3">
    <name type="scientific">Argiope bruennichi</name>
    <name type="common">Wasp spider</name>
    <name type="synonym">Aranea bruennichi</name>
    <dbReference type="NCBI Taxonomy" id="94029"/>
    <lineage>
        <taxon>Eukaryota</taxon>
        <taxon>Metazoa</taxon>
        <taxon>Ecdysozoa</taxon>
        <taxon>Arthropoda</taxon>
        <taxon>Chelicerata</taxon>
        <taxon>Arachnida</taxon>
        <taxon>Araneae</taxon>
        <taxon>Araneomorphae</taxon>
        <taxon>Entelegynae</taxon>
        <taxon>Araneoidea</taxon>
        <taxon>Araneidae</taxon>
        <taxon>Argiope</taxon>
    </lineage>
</organism>
<keyword evidence="3" id="KW-1185">Reference proteome</keyword>
<feature type="region of interest" description="Disordered" evidence="1">
    <location>
        <begin position="1"/>
        <end position="29"/>
    </location>
</feature>
<name>A0A8T0E1L1_ARGBR</name>
<evidence type="ECO:0000313" key="3">
    <source>
        <dbReference type="Proteomes" id="UP000807504"/>
    </source>
</evidence>
<dbReference type="Proteomes" id="UP000807504">
    <property type="component" value="Unassembled WGS sequence"/>
</dbReference>
<evidence type="ECO:0000313" key="2">
    <source>
        <dbReference type="EMBL" id="KAF8764015.1"/>
    </source>
</evidence>
<accession>A0A8T0E1L1</accession>
<comment type="caution">
    <text evidence="2">The sequence shown here is derived from an EMBL/GenBank/DDBJ whole genome shotgun (WGS) entry which is preliminary data.</text>
</comment>
<protein>
    <submittedName>
        <fullName evidence="2">Uncharacterized protein</fullName>
    </submittedName>
</protein>
<gene>
    <name evidence="2" type="ORF">HNY73_022138</name>
</gene>
<reference evidence="2" key="2">
    <citation type="submission" date="2020-06" db="EMBL/GenBank/DDBJ databases">
        <authorList>
            <person name="Sheffer M."/>
        </authorList>
    </citation>
    <scope>NUCLEOTIDE SEQUENCE</scope>
</reference>